<evidence type="ECO:0000256" key="8">
    <source>
        <dbReference type="SAM" id="Phobius"/>
    </source>
</evidence>
<accession>A0A3N4Z6N7</accession>
<evidence type="ECO:0000256" key="1">
    <source>
        <dbReference type="ARBA" id="ARBA00004651"/>
    </source>
</evidence>
<feature type="transmembrane region" description="Helical" evidence="8">
    <location>
        <begin position="169"/>
        <end position="187"/>
    </location>
</feature>
<dbReference type="GO" id="GO:0042910">
    <property type="term" value="F:xenobiotic transmembrane transporter activity"/>
    <property type="evidence" value="ECO:0007669"/>
    <property type="project" value="InterPro"/>
</dbReference>
<feature type="transmembrane region" description="Helical" evidence="8">
    <location>
        <begin position="48"/>
        <end position="68"/>
    </location>
</feature>
<evidence type="ECO:0000256" key="3">
    <source>
        <dbReference type="ARBA" id="ARBA00022448"/>
    </source>
</evidence>
<evidence type="ECO:0000256" key="6">
    <source>
        <dbReference type="ARBA" id="ARBA00022989"/>
    </source>
</evidence>
<dbReference type="PANTHER" id="PTHR43124">
    <property type="entry name" value="PURINE EFFLUX PUMP PBUE"/>
    <property type="match status" value="1"/>
</dbReference>
<keyword evidence="4" id="KW-1003">Cell membrane</keyword>
<dbReference type="PRINTS" id="PR00173">
    <property type="entry name" value="EDTRNSPORT"/>
</dbReference>
<comment type="caution">
    <text evidence="10">The sequence shown here is derived from an EMBL/GenBank/DDBJ whole genome shotgun (WGS) entry which is preliminary data.</text>
</comment>
<keyword evidence="11" id="KW-1185">Reference proteome</keyword>
<keyword evidence="5 8" id="KW-0812">Transmembrane</keyword>
<dbReference type="PROSITE" id="PS00216">
    <property type="entry name" value="SUGAR_TRANSPORT_1"/>
    <property type="match status" value="1"/>
</dbReference>
<reference evidence="10 11" key="1">
    <citation type="submission" date="2018-11" db="EMBL/GenBank/DDBJ databases">
        <title>Sequencing the genomes of 1000 actinobacteria strains.</title>
        <authorList>
            <person name="Klenk H.-P."/>
        </authorList>
    </citation>
    <scope>NUCLEOTIDE SEQUENCE [LARGE SCALE GENOMIC DNA]</scope>
    <source>
        <strain evidence="10 11">DSM 14418</strain>
    </source>
</reference>
<dbReference type="FunFam" id="1.20.1720.10:FF:000005">
    <property type="entry name" value="Bcr/CflA family efflux transporter"/>
    <property type="match status" value="1"/>
</dbReference>
<dbReference type="AlphaFoldDB" id="A0A3N4Z6N7"/>
<keyword evidence="7 8" id="KW-0472">Membrane</keyword>
<feature type="transmembrane region" description="Helical" evidence="8">
    <location>
        <begin position="80"/>
        <end position="101"/>
    </location>
</feature>
<feature type="transmembrane region" description="Helical" evidence="8">
    <location>
        <begin position="137"/>
        <end position="163"/>
    </location>
</feature>
<feature type="transmembrane region" description="Helical" evidence="8">
    <location>
        <begin position="286"/>
        <end position="310"/>
    </location>
</feature>
<feature type="transmembrane region" description="Helical" evidence="8">
    <location>
        <begin position="316"/>
        <end position="335"/>
    </location>
</feature>
<feature type="transmembrane region" description="Helical" evidence="8">
    <location>
        <begin position="252"/>
        <end position="274"/>
    </location>
</feature>
<evidence type="ECO:0000256" key="4">
    <source>
        <dbReference type="ARBA" id="ARBA00022475"/>
    </source>
</evidence>
<evidence type="ECO:0000256" key="2">
    <source>
        <dbReference type="ARBA" id="ARBA00006236"/>
    </source>
</evidence>
<feature type="transmembrane region" description="Helical" evidence="8">
    <location>
        <begin position="371"/>
        <end position="392"/>
    </location>
</feature>
<dbReference type="InterPro" id="IPR011701">
    <property type="entry name" value="MFS"/>
</dbReference>
<feature type="transmembrane region" description="Helical" evidence="8">
    <location>
        <begin position="217"/>
        <end position="240"/>
    </location>
</feature>
<feature type="transmembrane region" description="Helical" evidence="8">
    <location>
        <begin position="107"/>
        <end position="125"/>
    </location>
</feature>
<dbReference type="InterPro" id="IPR005829">
    <property type="entry name" value="Sugar_transporter_CS"/>
</dbReference>
<evidence type="ECO:0000313" key="11">
    <source>
        <dbReference type="Proteomes" id="UP000280726"/>
    </source>
</evidence>
<protein>
    <submittedName>
        <fullName evidence="10">DHA1 family bicyclomycin/chloramphenicol resistance-like MFS transporter</fullName>
    </submittedName>
</protein>
<organism evidence="10 11">
    <name type="scientific">Georgenia muralis</name>
    <dbReference type="NCBI Taxonomy" id="154117"/>
    <lineage>
        <taxon>Bacteria</taxon>
        <taxon>Bacillati</taxon>
        <taxon>Actinomycetota</taxon>
        <taxon>Actinomycetes</taxon>
        <taxon>Micrococcales</taxon>
        <taxon>Bogoriellaceae</taxon>
        <taxon>Georgenia</taxon>
    </lineage>
</organism>
<feature type="domain" description="Major facilitator superfamily (MFS) profile" evidence="9">
    <location>
        <begin position="13"/>
        <end position="398"/>
    </location>
</feature>
<dbReference type="Gene3D" id="1.20.1720.10">
    <property type="entry name" value="Multidrug resistance protein D"/>
    <property type="match status" value="1"/>
</dbReference>
<dbReference type="PROSITE" id="PS50850">
    <property type="entry name" value="MFS"/>
    <property type="match status" value="1"/>
</dbReference>
<evidence type="ECO:0000313" key="10">
    <source>
        <dbReference type="EMBL" id="RPF27674.1"/>
    </source>
</evidence>
<dbReference type="InterPro" id="IPR050189">
    <property type="entry name" value="MFS_Efflux_Transporters"/>
</dbReference>
<evidence type="ECO:0000259" key="9">
    <source>
        <dbReference type="PROSITE" id="PS50850"/>
    </source>
</evidence>
<dbReference type="NCBIfam" id="TIGR00710">
    <property type="entry name" value="efflux_Bcr_CflA"/>
    <property type="match status" value="1"/>
</dbReference>
<dbReference type="GO" id="GO:1990961">
    <property type="term" value="P:xenobiotic detoxification by transmembrane export across the plasma membrane"/>
    <property type="evidence" value="ECO:0007669"/>
    <property type="project" value="InterPro"/>
</dbReference>
<dbReference type="CDD" id="cd17320">
    <property type="entry name" value="MFS_MdfA_MDR_like"/>
    <property type="match status" value="1"/>
</dbReference>
<sequence>MTFPAAVRPPASFVLLLGAMAALPAVTTDLYLPSLPDVARDLETSAALVQATITGVLIGGAVGQILIGPLSDRFGRRAPVLIGISVHIVASLLAAIAPSIIPLLALRVIQGVGNSAAMVSAMAVIRDRYSGAGASVILSRLMLVVGVAPLFAPTVGGLIAHLWGWRANFTVLAILGLILLLVVARALPETHPPERRVARGLAGTARSYGVLLADRQFMALALLPGLGLGALISYVAGSPFVLREGYGLSENAFALLFAINGAGLVLGSQVNASLVRRFEPLKIIRVAIPLAMLLAAVLVVVAATGAGGLVALMTPLWFMLAVNALVPPNASALALTRHGERAGTAAALIGAMQAGVAGVVSPMVGVLGGDAVAMATVILGAVAAAFVVLVVATPAYRRGGETPAGEPA</sequence>
<evidence type="ECO:0000256" key="7">
    <source>
        <dbReference type="ARBA" id="ARBA00023136"/>
    </source>
</evidence>
<name>A0A3N4Z6N7_9MICO</name>
<dbReference type="InterPro" id="IPR036259">
    <property type="entry name" value="MFS_trans_sf"/>
</dbReference>
<keyword evidence="6 8" id="KW-1133">Transmembrane helix</keyword>
<dbReference type="PANTHER" id="PTHR43124:SF3">
    <property type="entry name" value="CHLORAMPHENICOL EFFLUX PUMP RV0191"/>
    <property type="match status" value="1"/>
</dbReference>
<comment type="similarity">
    <text evidence="2">Belongs to the major facilitator superfamily. Bcr/CmlA family.</text>
</comment>
<dbReference type="SUPFAM" id="SSF103473">
    <property type="entry name" value="MFS general substrate transporter"/>
    <property type="match status" value="1"/>
</dbReference>
<gene>
    <name evidence="10" type="ORF">EDD32_2163</name>
</gene>
<evidence type="ECO:0000256" key="5">
    <source>
        <dbReference type="ARBA" id="ARBA00022692"/>
    </source>
</evidence>
<proteinExistence type="inferred from homology"/>
<feature type="transmembrane region" description="Helical" evidence="8">
    <location>
        <begin position="342"/>
        <end position="365"/>
    </location>
</feature>
<dbReference type="RefSeq" id="WP_246006088.1">
    <property type="nucleotide sequence ID" value="NZ_RKRA01000001.1"/>
</dbReference>
<comment type="subcellular location">
    <subcellularLocation>
        <location evidence="1">Cell membrane</location>
        <topology evidence="1">Multi-pass membrane protein</topology>
    </subcellularLocation>
</comment>
<dbReference type="Proteomes" id="UP000280726">
    <property type="component" value="Unassembled WGS sequence"/>
</dbReference>
<dbReference type="GO" id="GO:0005886">
    <property type="term" value="C:plasma membrane"/>
    <property type="evidence" value="ECO:0007669"/>
    <property type="project" value="UniProtKB-SubCell"/>
</dbReference>
<dbReference type="InterPro" id="IPR004812">
    <property type="entry name" value="Efflux_drug-R_Bcr/CmlA"/>
</dbReference>
<keyword evidence="3" id="KW-0813">Transport</keyword>
<dbReference type="EMBL" id="RKRA01000001">
    <property type="protein sequence ID" value="RPF27674.1"/>
    <property type="molecule type" value="Genomic_DNA"/>
</dbReference>
<dbReference type="Pfam" id="PF07690">
    <property type="entry name" value="MFS_1"/>
    <property type="match status" value="1"/>
</dbReference>
<dbReference type="InterPro" id="IPR020846">
    <property type="entry name" value="MFS_dom"/>
</dbReference>